<proteinExistence type="predicted"/>
<evidence type="ECO:0000313" key="2">
    <source>
        <dbReference type="Proteomes" id="UP000277896"/>
    </source>
</evidence>
<evidence type="ECO:0000313" key="1">
    <source>
        <dbReference type="EMBL" id="AYJ39261.1"/>
    </source>
</evidence>
<accession>A0AAD0X8I2</accession>
<sequence>MDESNSVSTPILSIPESTNYWLVRADGGKYYSDFLEDGFIAIANNKITIASINKRKQSSNSNNINYRELYLDAYPNESNQTAGLRANQIRRFASTMKINDIVLVPAKNSTNFLIGVITSSAYDANQANITKKIDLQTLNANHSTICPYTKRRDVTWIKEIFKNQLPKGLLWALSAHEALFHIQSIDDINSIDRLFSPLYIKNKNVHFLISAGTNENLTMKQWDEFISILKTADIDPKLIKVDIRRNSPVSMNLIATVIKINELYKLYKAIEPFLEAGVLTTGTGGTLLFAWRVIGGKRGKELGLVEWCQEIYRQHLENKKLKYKVNYKIAKQKDSELKRAKLHPKVSGTLILPESKSMNQDQESLSQSTKLREKQSKKVLLNQLVELLIYLSLSAKK</sequence>
<reference evidence="1 2" key="1">
    <citation type="submission" date="2018-10" db="EMBL/GenBank/DDBJ databases">
        <title>Genome seuquencing of Lactobacillus species.</title>
        <authorList>
            <person name="Baek C."/>
            <person name="Yi H."/>
        </authorList>
    </citation>
    <scope>NUCLEOTIDE SEQUENCE [LARGE SCALE GENOMIC DNA]</scope>
    <source>
        <strain evidence="1 2">DSM 10667</strain>
    </source>
</reference>
<gene>
    <name evidence="1" type="ORF">LP667_10825</name>
</gene>
<dbReference type="RefSeq" id="WP_056988477.1">
    <property type="nucleotide sequence ID" value="NZ_BJZG01000016.1"/>
</dbReference>
<protein>
    <submittedName>
        <fullName evidence="1">Uncharacterized protein</fullName>
    </submittedName>
</protein>
<dbReference type="Proteomes" id="UP000277896">
    <property type="component" value="Chromosome"/>
</dbReference>
<dbReference type="EMBL" id="CP032744">
    <property type="protein sequence ID" value="AYJ39261.1"/>
    <property type="molecule type" value="Genomic_DNA"/>
</dbReference>
<organism evidence="1 2">
    <name type="scientific">Lactiplantibacillus paraplantarum</name>
    <dbReference type="NCBI Taxonomy" id="60520"/>
    <lineage>
        <taxon>Bacteria</taxon>
        <taxon>Bacillati</taxon>
        <taxon>Bacillota</taxon>
        <taxon>Bacilli</taxon>
        <taxon>Lactobacillales</taxon>
        <taxon>Lactobacillaceae</taxon>
        <taxon>Lactiplantibacillus</taxon>
    </lineage>
</organism>
<name>A0AAD0X8I2_9LACO</name>
<dbReference type="AlphaFoldDB" id="A0AAD0X8I2"/>